<dbReference type="Proteomes" id="UP001432027">
    <property type="component" value="Unassembled WGS sequence"/>
</dbReference>
<dbReference type="EMBL" id="BTSX01000001">
    <property type="protein sequence ID" value="GMS79104.1"/>
    <property type="molecule type" value="Genomic_DNA"/>
</dbReference>
<protein>
    <submittedName>
        <fullName evidence="1">Uncharacterized protein</fullName>
    </submittedName>
</protein>
<sequence length="90" mass="10919">QVCRLTKEIVDRQAGRITAIRGLYFTEAKDKEPSLRLYLDSPLNAPLCLIPYMKSIRRWQWRTDWERTFWQYNIQSLVVKMPRHDFAEFL</sequence>
<reference evidence="1" key="1">
    <citation type="submission" date="2023-10" db="EMBL/GenBank/DDBJ databases">
        <title>Genome assembly of Pristionchus species.</title>
        <authorList>
            <person name="Yoshida K."/>
            <person name="Sommer R.J."/>
        </authorList>
    </citation>
    <scope>NUCLEOTIDE SEQUENCE</scope>
    <source>
        <strain evidence="1">RS0144</strain>
    </source>
</reference>
<feature type="non-terminal residue" evidence="1">
    <location>
        <position position="90"/>
    </location>
</feature>
<evidence type="ECO:0000313" key="2">
    <source>
        <dbReference type="Proteomes" id="UP001432027"/>
    </source>
</evidence>
<feature type="non-terminal residue" evidence="1">
    <location>
        <position position="1"/>
    </location>
</feature>
<keyword evidence="2" id="KW-1185">Reference proteome</keyword>
<dbReference type="AlphaFoldDB" id="A0AAV5SGE8"/>
<organism evidence="1 2">
    <name type="scientific">Pristionchus entomophagus</name>
    <dbReference type="NCBI Taxonomy" id="358040"/>
    <lineage>
        <taxon>Eukaryota</taxon>
        <taxon>Metazoa</taxon>
        <taxon>Ecdysozoa</taxon>
        <taxon>Nematoda</taxon>
        <taxon>Chromadorea</taxon>
        <taxon>Rhabditida</taxon>
        <taxon>Rhabditina</taxon>
        <taxon>Diplogasteromorpha</taxon>
        <taxon>Diplogasteroidea</taxon>
        <taxon>Neodiplogasteridae</taxon>
        <taxon>Pristionchus</taxon>
    </lineage>
</organism>
<accession>A0AAV5SGE8</accession>
<gene>
    <name evidence="1" type="ORF">PENTCL1PPCAC_1279</name>
</gene>
<comment type="caution">
    <text evidence="1">The sequence shown here is derived from an EMBL/GenBank/DDBJ whole genome shotgun (WGS) entry which is preliminary data.</text>
</comment>
<evidence type="ECO:0000313" key="1">
    <source>
        <dbReference type="EMBL" id="GMS79104.1"/>
    </source>
</evidence>
<name>A0AAV5SGE8_9BILA</name>
<proteinExistence type="predicted"/>